<dbReference type="Proteomes" id="UP000177050">
    <property type="component" value="Unassembled WGS sequence"/>
</dbReference>
<sequence>MRVNKKVIAFIIPVILILYYWKDIILNISTHLYDWRDVPFVAWVMQNNIWHIWNMDFDNLYNTNAMYPFSHTLSFTEHMFFPSLLAFFVSLFAKNIIVVINNMYLINHIAIYVCTYLLSGRFTKNRWIKVLLSFYMVFSPYMLSQMSHFQMVFFWPLLLSLYFLFHPKHKPLHTVLTGVFLGLQFLSSVYLGVMGMMIVLIWYVYQFIDTVLTHKSLHEYFKQVGIVFAVFLGISMYSIYGYIQMLEIYKPVIDQGQLVTYAAHPTDYALVLSPATSLLHKIFDFFSQANHHTWGETAAFPGIFPLVVILIGIFFYFKKNKNVAKQNGSKALLFWSLSLIVTGFIFSLGPRLNWNGVYLVTPLPYYLIYKFVPFMTAIRATARWYFVFHFGIYLLSLYLLNQIDEQMKKQANRTMNIFLILLFILLLVEQYPLPIQATSRQWMTKTVLTVQKECEKDPGPLLEYPLVYRLEKDNPISNLEYTTNILLTSTEYTCEYLSGFSGYEPKKYNEYKKFFENNEFNESSVAFLKKMQFKYVKINKQALFPLQNSSMSAVLQNGGFDKLTEDETSSLYKYNSLHDPVVNSFDKEKGH</sequence>
<name>A0A1F7L121_9BACT</name>
<dbReference type="Pfam" id="PF19830">
    <property type="entry name" value="DUF6311"/>
    <property type="match status" value="1"/>
</dbReference>
<feature type="transmembrane region" description="Helical" evidence="1">
    <location>
        <begin position="127"/>
        <end position="143"/>
    </location>
</feature>
<feature type="transmembrane region" description="Helical" evidence="1">
    <location>
        <begin position="384"/>
        <end position="403"/>
    </location>
</feature>
<feature type="transmembrane region" description="Helical" evidence="1">
    <location>
        <begin position="225"/>
        <end position="246"/>
    </location>
</feature>
<accession>A0A1F7L121</accession>
<feature type="transmembrane region" description="Helical" evidence="1">
    <location>
        <begin position="84"/>
        <end position="106"/>
    </location>
</feature>
<dbReference type="InterPro" id="IPR046278">
    <property type="entry name" value="DUF6311"/>
</dbReference>
<reference evidence="3 4" key="1">
    <citation type="journal article" date="2016" name="Nat. Commun.">
        <title>Thousands of microbial genomes shed light on interconnected biogeochemical processes in an aquifer system.</title>
        <authorList>
            <person name="Anantharaman K."/>
            <person name="Brown C.T."/>
            <person name="Hug L.A."/>
            <person name="Sharon I."/>
            <person name="Castelle C.J."/>
            <person name="Probst A.J."/>
            <person name="Thomas B.C."/>
            <person name="Singh A."/>
            <person name="Wilkins M.J."/>
            <person name="Karaoz U."/>
            <person name="Brodie E.L."/>
            <person name="Williams K.H."/>
            <person name="Hubbard S.S."/>
            <person name="Banfield J.F."/>
        </authorList>
    </citation>
    <scope>NUCLEOTIDE SEQUENCE [LARGE SCALE GENOMIC DNA]</scope>
</reference>
<dbReference type="AlphaFoldDB" id="A0A1F7L121"/>
<dbReference type="EMBL" id="MGBR01000001">
    <property type="protein sequence ID" value="OGK73744.1"/>
    <property type="molecule type" value="Genomic_DNA"/>
</dbReference>
<proteinExistence type="predicted"/>
<keyword evidence="1" id="KW-1133">Transmembrane helix</keyword>
<organism evidence="3 4">
    <name type="scientific">Candidatus Roizmanbacteria bacterium RIFOXYD1_FULL_38_12</name>
    <dbReference type="NCBI Taxonomy" id="1802093"/>
    <lineage>
        <taxon>Bacteria</taxon>
        <taxon>Candidatus Roizmaniibacteriota</taxon>
    </lineage>
</organism>
<feature type="transmembrane region" description="Helical" evidence="1">
    <location>
        <begin position="149"/>
        <end position="165"/>
    </location>
</feature>
<keyword evidence="1" id="KW-0812">Transmembrane</keyword>
<keyword evidence="1" id="KW-0472">Membrane</keyword>
<feature type="transmembrane region" description="Helical" evidence="1">
    <location>
        <begin position="415"/>
        <end position="433"/>
    </location>
</feature>
<feature type="transmembrane region" description="Helical" evidence="1">
    <location>
        <begin position="7"/>
        <end position="28"/>
    </location>
</feature>
<evidence type="ECO:0000259" key="2">
    <source>
        <dbReference type="Pfam" id="PF19830"/>
    </source>
</evidence>
<feature type="transmembrane region" description="Helical" evidence="1">
    <location>
        <begin position="354"/>
        <end position="372"/>
    </location>
</feature>
<feature type="transmembrane region" description="Helical" evidence="1">
    <location>
        <begin position="177"/>
        <end position="205"/>
    </location>
</feature>
<evidence type="ECO:0000313" key="4">
    <source>
        <dbReference type="Proteomes" id="UP000177050"/>
    </source>
</evidence>
<comment type="caution">
    <text evidence="3">The sequence shown here is derived from an EMBL/GenBank/DDBJ whole genome shotgun (WGS) entry which is preliminary data.</text>
</comment>
<feature type="transmembrane region" description="Helical" evidence="1">
    <location>
        <begin position="329"/>
        <end position="348"/>
    </location>
</feature>
<protein>
    <recommendedName>
        <fullName evidence="2">DUF6311 domain-containing protein</fullName>
    </recommendedName>
</protein>
<feature type="domain" description="DUF6311" evidence="2">
    <location>
        <begin position="55"/>
        <end position="421"/>
    </location>
</feature>
<evidence type="ECO:0000313" key="3">
    <source>
        <dbReference type="EMBL" id="OGK73744.1"/>
    </source>
</evidence>
<gene>
    <name evidence="3" type="ORF">A3K52_03085</name>
</gene>
<evidence type="ECO:0000256" key="1">
    <source>
        <dbReference type="SAM" id="Phobius"/>
    </source>
</evidence>
<feature type="transmembrane region" description="Helical" evidence="1">
    <location>
        <begin position="299"/>
        <end position="317"/>
    </location>
</feature>